<feature type="non-terminal residue" evidence="3">
    <location>
        <position position="1"/>
    </location>
</feature>
<protein>
    <recommendedName>
        <fullName evidence="5">Mcm2 3 5 family protein</fullName>
    </recommendedName>
</protein>
<feature type="transmembrane region" description="Helical" evidence="2">
    <location>
        <begin position="420"/>
        <end position="445"/>
    </location>
</feature>
<dbReference type="EMBL" id="LAEV01001436">
    <property type="protein sequence ID" value="KKA28076.1"/>
    <property type="molecule type" value="Genomic_DNA"/>
</dbReference>
<reference evidence="3 4" key="1">
    <citation type="submission" date="2015-03" db="EMBL/GenBank/DDBJ databases">
        <authorList>
            <person name="Radwan O."/>
            <person name="Al-Naeli F.A."/>
            <person name="Rendon G.A."/>
            <person name="Fields C."/>
        </authorList>
    </citation>
    <scope>NUCLEOTIDE SEQUENCE [LARGE SCALE GENOMIC DNA]</scope>
    <source>
        <strain evidence="3">CR-DP1</strain>
    </source>
</reference>
<feature type="region of interest" description="Disordered" evidence="1">
    <location>
        <begin position="206"/>
        <end position="253"/>
    </location>
</feature>
<dbReference type="OrthoDB" id="4721035at2759"/>
<feature type="region of interest" description="Disordered" evidence="1">
    <location>
        <begin position="281"/>
        <end position="344"/>
    </location>
</feature>
<evidence type="ECO:0000256" key="1">
    <source>
        <dbReference type="SAM" id="MobiDB-lite"/>
    </source>
</evidence>
<keyword evidence="2" id="KW-0812">Transmembrane</keyword>
<feature type="region of interest" description="Disordered" evidence="1">
    <location>
        <begin position="134"/>
        <end position="178"/>
    </location>
</feature>
<feature type="compositionally biased region" description="Low complexity" evidence="1">
    <location>
        <begin position="155"/>
        <end position="175"/>
    </location>
</feature>
<organism evidence="3 4">
    <name type="scientific">Thielaviopsis punctulata</name>
    <dbReference type="NCBI Taxonomy" id="72032"/>
    <lineage>
        <taxon>Eukaryota</taxon>
        <taxon>Fungi</taxon>
        <taxon>Dikarya</taxon>
        <taxon>Ascomycota</taxon>
        <taxon>Pezizomycotina</taxon>
        <taxon>Sordariomycetes</taxon>
        <taxon>Hypocreomycetidae</taxon>
        <taxon>Microascales</taxon>
        <taxon>Ceratocystidaceae</taxon>
        <taxon>Thielaviopsis</taxon>
    </lineage>
</organism>
<proteinExistence type="predicted"/>
<evidence type="ECO:0008006" key="5">
    <source>
        <dbReference type="Google" id="ProtNLM"/>
    </source>
</evidence>
<dbReference type="Proteomes" id="UP000033483">
    <property type="component" value="Unassembled WGS sequence"/>
</dbReference>
<gene>
    <name evidence="3" type="ORF">TD95_004689</name>
</gene>
<name>A0A0F4ZD65_9PEZI</name>
<keyword evidence="2" id="KW-0472">Membrane</keyword>
<feature type="transmembrane region" description="Helical" evidence="2">
    <location>
        <begin position="486"/>
        <end position="505"/>
    </location>
</feature>
<comment type="caution">
    <text evidence="3">The sequence shown here is derived from an EMBL/GenBank/DDBJ whole genome shotgun (WGS) entry which is preliminary data.</text>
</comment>
<sequence>SLHDTDYVFFSTSLPDQSPTHRFSDIPLADPSSSSRRVSLDILPGPPATMQDSISVSDCPAAPGTLPDHLSGLDRPAQSLSARHTSPEPSPYDTIPEGFSAEIVSPVAPAYDSASVSNRHLVVDTARHLTEMFSSEPSPLSQTGPDADPAPAPDAGPTLAPDAAPASMSTAPPATRSRRLFNFTGIRVKTNRRSLTSPYRDSVTIETAETAVPARGHLRSISQPVPSASKPSAPGTTPSLDAPASFTAGLAHPDTPMSGAATLVSSPGMYGGESTLFPGDFNLRSSPETVLEEGDGSVGLGVSQTPRRHWWAGATGRRHSSGPNRPHHVHGPGSGGSPDPDPESIETLTEFEQRYRYVPTSCSSKKDIKVRRRSWVFVITISLSVLSTVLSAIWLILSFVQPRWGRAIMSGGNGSLSPATATFVMALLSKVIELSFVTVTVATIGQILTTRAIAKNGSVTLSEMAVRNWVIQPGSILTHWEALPRAGPTVLGIVTIYATLVSMFFTTASEVMVSPKLVYGDWESKNLSGIVKASYGNSIYVSKSCSTPLYRTDVSNYGSSCLDVKYSGSSFRSLTNFMETWATINQDGTGATVEMNGRPVPTSLLFDNITLTGTWIDGNQSNVTDQYLRRDYVVNEAVLAMPHPGVYLAAIDEANGILQPQELSGVGEYMIRAGVVSPVVNVTCIEVTKADVQPLIWPTFTNSSLPPYMPGNSNIEYDISWNNYVPGPAEWANVSTPLNDLFWWGSPAEGRSLAPAFGGLPGDYNMMANTSVAGSSALYVLAKPPTSVSNNYNLCSIQSYLLPNCSTHFNVSGTNGASMEAHCFDPKDKDRYDIWNQDAPEINPSIDWRNMMQQWALALDLNGGITSSNASNSRILTQLFVTKNWAGNPTLSTVQPSIAEALAVLASSGLVIGSLEAQYYHYWGLEVNEVRGTPQYFNATIKSQEFTSGHTEAWNGIFYPILFGAVIINLLSFVYLVRRQGFVTDFTEPQNMFALAVNSPPSRLMNGSCGGGPSKNHMNIPFRVGFTEAANHYYFEDVDTEEKPKIDEADAKTPGHSYRKLSVMSPFPNRISRDMIKRRNTQGEEISLS</sequence>
<feature type="non-terminal residue" evidence="3">
    <location>
        <position position="1089"/>
    </location>
</feature>
<dbReference type="AlphaFoldDB" id="A0A0F4ZD65"/>
<keyword evidence="2" id="KW-1133">Transmembrane helix</keyword>
<feature type="compositionally biased region" description="Polar residues" evidence="1">
    <location>
        <begin position="220"/>
        <end position="239"/>
    </location>
</feature>
<feature type="transmembrane region" description="Helical" evidence="2">
    <location>
        <begin position="375"/>
        <end position="400"/>
    </location>
</feature>
<evidence type="ECO:0000256" key="2">
    <source>
        <dbReference type="SAM" id="Phobius"/>
    </source>
</evidence>
<evidence type="ECO:0000313" key="4">
    <source>
        <dbReference type="Proteomes" id="UP000033483"/>
    </source>
</evidence>
<feature type="compositionally biased region" description="Polar residues" evidence="1">
    <location>
        <begin position="134"/>
        <end position="144"/>
    </location>
</feature>
<accession>A0A0F4ZD65</accession>
<feature type="region of interest" description="Disordered" evidence="1">
    <location>
        <begin position="20"/>
        <end position="94"/>
    </location>
</feature>
<feature type="compositionally biased region" description="Basic residues" evidence="1">
    <location>
        <begin position="306"/>
        <end position="330"/>
    </location>
</feature>
<evidence type="ECO:0000313" key="3">
    <source>
        <dbReference type="EMBL" id="KKA28076.1"/>
    </source>
</evidence>
<keyword evidence="4" id="KW-1185">Reference proteome</keyword>
<feature type="transmembrane region" description="Helical" evidence="2">
    <location>
        <begin position="957"/>
        <end position="977"/>
    </location>
</feature>